<feature type="binding site" evidence="13">
    <location>
        <position position="406"/>
    </location>
    <ligand>
        <name>[4Fe-4S] cluster</name>
        <dbReference type="ChEBI" id="CHEBI:49883"/>
    </ligand>
</feature>
<dbReference type="AlphaFoldDB" id="Q6UA34"/>
<evidence type="ECO:0000256" key="11">
    <source>
        <dbReference type="ARBA" id="ARBA00023239"/>
    </source>
</evidence>
<dbReference type="InterPro" id="IPR004430">
    <property type="entry name" value="3-IsopropMal_deHydase_lsu"/>
</dbReference>
<feature type="binding site" evidence="13">
    <location>
        <position position="346"/>
    </location>
    <ligand>
        <name>[4Fe-4S] cluster</name>
        <dbReference type="ChEBI" id="CHEBI:49883"/>
    </ligand>
</feature>
<keyword evidence="9 13" id="KW-0408">Iron</keyword>
<evidence type="ECO:0000256" key="5">
    <source>
        <dbReference type="ARBA" id="ARBA00022430"/>
    </source>
</evidence>
<dbReference type="CDD" id="cd01583">
    <property type="entry name" value="IPMI"/>
    <property type="match status" value="1"/>
</dbReference>
<dbReference type="NCBIfam" id="NF009116">
    <property type="entry name" value="PRK12466.1"/>
    <property type="match status" value="1"/>
</dbReference>
<evidence type="ECO:0000256" key="3">
    <source>
        <dbReference type="ARBA" id="ARBA00004729"/>
    </source>
</evidence>
<evidence type="ECO:0000256" key="2">
    <source>
        <dbReference type="ARBA" id="ARBA00002695"/>
    </source>
</evidence>
<evidence type="ECO:0000256" key="6">
    <source>
        <dbReference type="ARBA" id="ARBA00022485"/>
    </source>
</evidence>
<dbReference type="NCBIfam" id="TIGR00170">
    <property type="entry name" value="leuC"/>
    <property type="match status" value="1"/>
</dbReference>
<comment type="function">
    <text evidence="2 13">Catalyzes the isomerization between 2-isopropylmalate and 3-isopropylmalate, via the formation of 2-isopropylmaleate.</text>
</comment>
<evidence type="ECO:0000256" key="10">
    <source>
        <dbReference type="ARBA" id="ARBA00023014"/>
    </source>
</evidence>
<dbReference type="EC" id="4.2.1.33" evidence="13"/>
<reference evidence="15" key="1">
    <citation type="thesis" date="2002" institute="Universitat de Valencia" country="Valencia, Spain">
        <title>Structural, functional and nucleotide changes associated to the transition from free-living bacteria to aphids endosymbiont in Buchnera aphidicola.</title>
        <authorList>
            <person name="Sabater-Munoz B."/>
        </authorList>
    </citation>
    <scope>NUCLEOTIDE SEQUENCE</scope>
</reference>
<dbReference type="InterPro" id="IPR036008">
    <property type="entry name" value="Aconitase_4Fe-4S_dom"/>
</dbReference>
<keyword evidence="11 13" id="KW-0456">Lyase</keyword>
<evidence type="ECO:0000259" key="14">
    <source>
        <dbReference type="Pfam" id="PF00330"/>
    </source>
</evidence>
<evidence type="ECO:0000256" key="13">
    <source>
        <dbReference type="HAMAP-Rule" id="MF_01026"/>
    </source>
</evidence>
<dbReference type="Gene3D" id="3.30.499.10">
    <property type="entry name" value="Aconitase, domain 3"/>
    <property type="match status" value="2"/>
</dbReference>
<dbReference type="FunFam" id="3.30.499.10:FF:000007">
    <property type="entry name" value="3-isopropylmalate dehydratase large subunit"/>
    <property type="match status" value="1"/>
</dbReference>
<evidence type="ECO:0000256" key="4">
    <source>
        <dbReference type="ARBA" id="ARBA00011271"/>
    </source>
</evidence>
<dbReference type="InterPro" id="IPR018136">
    <property type="entry name" value="Aconitase_4Fe-4S_BS"/>
</dbReference>
<dbReference type="GO" id="GO:0051539">
    <property type="term" value="F:4 iron, 4 sulfur cluster binding"/>
    <property type="evidence" value="ECO:0007669"/>
    <property type="project" value="UniProtKB-KW"/>
</dbReference>
<dbReference type="InterPro" id="IPR033941">
    <property type="entry name" value="IPMI_cat"/>
</dbReference>
<keyword evidence="10 13" id="KW-0411">Iron-sulfur</keyword>
<keyword evidence="8 13" id="KW-0479">Metal-binding</keyword>
<evidence type="ECO:0000313" key="15">
    <source>
        <dbReference type="EMBL" id="AAR25844.1"/>
    </source>
</evidence>
<keyword evidence="12 13" id="KW-0100">Branched-chain amino acid biosynthesis</keyword>
<dbReference type="UniPathway" id="UPA00048">
    <property type="reaction ID" value="UER00071"/>
</dbReference>
<dbReference type="GO" id="GO:0046872">
    <property type="term" value="F:metal ion binding"/>
    <property type="evidence" value="ECO:0007669"/>
    <property type="project" value="UniProtKB-KW"/>
</dbReference>
<dbReference type="EMBL" id="AY375291">
    <property type="protein sequence ID" value="AAR25844.1"/>
    <property type="molecule type" value="Genomic_DNA"/>
</dbReference>
<comment type="pathway">
    <text evidence="3 13">Amino-acid biosynthesis; L-leucine biosynthesis; L-leucine from 3-methyl-2-oxobutanoate: step 2/4.</text>
</comment>
<dbReference type="PANTHER" id="PTHR43822:SF9">
    <property type="entry name" value="3-ISOPROPYLMALATE DEHYDRATASE"/>
    <property type="match status" value="1"/>
</dbReference>
<dbReference type="PANTHER" id="PTHR43822">
    <property type="entry name" value="HOMOACONITASE, MITOCHONDRIAL-RELATED"/>
    <property type="match status" value="1"/>
</dbReference>
<dbReference type="PRINTS" id="PR00415">
    <property type="entry name" value="ACONITASE"/>
</dbReference>
<dbReference type="Pfam" id="PF00330">
    <property type="entry name" value="Aconitase"/>
    <property type="match status" value="1"/>
</dbReference>
<dbReference type="PROSITE" id="PS01244">
    <property type="entry name" value="ACONITASE_2"/>
    <property type="match status" value="1"/>
</dbReference>
<organism evidence="15">
    <name type="scientific">Buchnera aphidicola</name>
    <name type="common">Chaitophorus populeti</name>
    <dbReference type="NCBI Taxonomy" id="255719"/>
    <lineage>
        <taxon>Bacteria</taxon>
        <taxon>Pseudomonadati</taxon>
        <taxon>Pseudomonadota</taxon>
        <taxon>Gammaproteobacteria</taxon>
        <taxon>Enterobacterales</taxon>
        <taxon>Erwiniaceae</taxon>
        <taxon>Buchnera</taxon>
    </lineage>
</organism>
<name>Q6UA34_9GAMM</name>
<dbReference type="InterPro" id="IPR001030">
    <property type="entry name" value="Acoase/IPM_deHydtase_lsu_aba"/>
</dbReference>
<feature type="domain" description="Aconitase/3-isopropylmalate dehydratase large subunit alpha/beta/alpha" evidence="14">
    <location>
        <begin position="7"/>
        <end position="456"/>
    </location>
</feature>
<reference evidence="15" key="2">
    <citation type="journal article" date="2004" name="J. Bacteriol.">
        <title>Evolution of the leucine gene cluster in Buchnera aphidicola: insights from chromosomal versions of the cluster.</title>
        <authorList>
            <person name="Sabater-Munoz B."/>
            <person name="van Ham R.C."/>
            <person name="Moya A."/>
            <person name="Silva F.J."/>
            <person name="Latorre A."/>
        </authorList>
    </citation>
    <scope>NUCLEOTIDE SEQUENCE</scope>
</reference>
<evidence type="ECO:0000256" key="12">
    <source>
        <dbReference type="ARBA" id="ARBA00023304"/>
    </source>
</evidence>
<keyword evidence="7 13" id="KW-0028">Amino-acid biosynthesis</keyword>
<dbReference type="HAMAP" id="MF_01026">
    <property type="entry name" value="LeuC_type1"/>
    <property type="match status" value="1"/>
</dbReference>
<dbReference type="InterPro" id="IPR015931">
    <property type="entry name" value="Acnase/IPM_dHydase_lsu_aba_1/3"/>
</dbReference>
<proteinExistence type="inferred from homology"/>
<protein>
    <recommendedName>
        <fullName evidence="13">3-isopropylmalate dehydratase large subunit</fullName>
        <ecNumber evidence="13">4.2.1.33</ecNumber>
    </recommendedName>
    <alternativeName>
        <fullName evidence="13">Alpha-IPM isomerase</fullName>
        <shortName evidence="13">IPMI</shortName>
    </alternativeName>
    <alternativeName>
        <fullName evidence="13">Isopropylmalate isomerase</fullName>
    </alternativeName>
</protein>
<keyword evidence="6 13" id="KW-0004">4Fe-4S</keyword>
<feature type="binding site" evidence="13">
    <location>
        <position position="409"/>
    </location>
    <ligand>
        <name>[4Fe-4S] cluster</name>
        <dbReference type="ChEBI" id="CHEBI:49883"/>
    </ligand>
</feature>
<dbReference type="InterPro" id="IPR050067">
    <property type="entry name" value="IPM_dehydratase_rel_enz"/>
</dbReference>
<dbReference type="GO" id="GO:0009098">
    <property type="term" value="P:L-leucine biosynthetic process"/>
    <property type="evidence" value="ECO:0007669"/>
    <property type="project" value="UniProtKB-UniRule"/>
</dbReference>
<accession>Q6UA34</accession>
<comment type="subunit">
    <text evidence="4 13">Heterodimer of LeuC and LeuD.</text>
</comment>
<dbReference type="NCBIfam" id="NF004016">
    <property type="entry name" value="PRK05478.1"/>
    <property type="match status" value="1"/>
</dbReference>
<evidence type="ECO:0000256" key="7">
    <source>
        <dbReference type="ARBA" id="ARBA00022605"/>
    </source>
</evidence>
<comment type="similarity">
    <text evidence="13">Belongs to the aconitase/IPM isomerase family. LeuC type 1 subfamily.</text>
</comment>
<dbReference type="PROSITE" id="PS00450">
    <property type="entry name" value="ACONITASE_1"/>
    <property type="match status" value="1"/>
</dbReference>
<gene>
    <name evidence="13 15" type="primary">leuC</name>
</gene>
<dbReference type="SUPFAM" id="SSF53732">
    <property type="entry name" value="Aconitase iron-sulfur domain"/>
    <property type="match status" value="1"/>
</dbReference>
<keyword evidence="5 13" id="KW-0432">Leucine biosynthesis</keyword>
<evidence type="ECO:0000256" key="9">
    <source>
        <dbReference type="ARBA" id="ARBA00023004"/>
    </source>
</evidence>
<dbReference type="GO" id="GO:0003861">
    <property type="term" value="F:3-isopropylmalate dehydratase activity"/>
    <property type="evidence" value="ECO:0007669"/>
    <property type="project" value="UniProtKB-UniRule"/>
</dbReference>
<comment type="cofactor">
    <cofactor evidence="13">
        <name>[4Fe-4S] cluster</name>
        <dbReference type="ChEBI" id="CHEBI:49883"/>
    </cofactor>
    <text evidence="13">Binds 1 [4Fe-4S] cluster per subunit.</text>
</comment>
<evidence type="ECO:0000256" key="1">
    <source>
        <dbReference type="ARBA" id="ARBA00000491"/>
    </source>
</evidence>
<sequence>MEKTLYQKIYDYHLIQTKKKESIIYIDLHLIHEVTSPQAFHELKIKNRKVRRPDKTFATMDHNVSTLKKDISASGKTAEIQMKQLIKNCKNSNIPLYDILHKNQGIVHVIAPEQGMVLPGMTVVCGDSHTSTNGAFGALSFGIGTSEVEHVLATQTIQQNQFKNMKIEVNGIRKPGIMAKDIILYIIKKIGSSGGSGYVIEFCGQIIKNFTMEERMTVCNMAIEMGAKSGLIEPDQTTFDYLKNKKFSPKGKDWDESIKYWNTLKSDKKAYFDKIFYIDISSIAPQITWGTNLDQIISIDEKTPKINNFLDTSSKKTAKKSFKYMGIKENSYLKKIPVDKVFIGSCTNSRIEDLREVAKIVVNKKVHSKVKAIIVPGSNPIKKQAEKEGLHKIFIKSGFEWRNPGCSMCLGMNKDRLNYKERCASTSNRNFEGRQGRGGRTHLMSPSMAAAAAIFGFFIDVRKIYRENNLV</sequence>
<evidence type="ECO:0000256" key="8">
    <source>
        <dbReference type="ARBA" id="ARBA00022723"/>
    </source>
</evidence>
<comment type="catalytic activity">
    <reaction evidence="1 13">
        <text>(2R,3S)-3-isopropylmalate = (2S)-2-isopropylmalate</text>
        <dbReference type="Rhea" id="RHEA:32287"/>
        <dbReference type="ChEBI" id="CHEBI:1178"/>
        <dbReference type="ChEBI" id="CHEBI:35121"/>
        <dbReference type="EC" id="4.2.1.33"/>
    </reaction>
</comment>